<evidence type="ECO:0000313" key="7">
    <source>
        <dbReference type="EMBL" id="EGB04768.1"/>
    </source>
</evidence>
<dbReference type="InterPro" id="IPR014721">
    <property type="entry name" value="Ribsml_uS5_D2-typ_fold_subgr"/>
</dbReference>
<dbReference type="Gene3D" id="3.30.230.10">
    <property type="match status" value="1"/>
</dbReference>
<feature type="region of interest" description="Disordered" evidence="6">
    <location>
        <begin position="134"/>
        <end position="255"/>
    </location>
</feature>
<proteinExistence type="predicted"/>
<dbReference type="InParanoid" id="F0YJD0"/>
<evidence type="ECO:0000256" key="6">
    <source>
        <dbReference type="SAM" id="MobiDB-lite"/>
    </source>
</evidence>
<dbReference type="PANTHER" id="PTHR20861">
    <property type="entry name" value="HOMOSERINE/4-DIPHOSPHOCYTIDYL-2-C-METHYL-D-ERYTHRITOL KINASE"/>
    <property type="match status" value="1"/>
</dbReference>
<dbReference type="RefSeq" id="XP_009040505.1">
    <property type="nucleotide sequence ID" value="XM_009042257.1"/>
</dbReference>
<dbReference type="Proteomes" id="UP000002729">
    <property type="component" value="Unassembled WGS sequence"/>
</dbReference>
<feature type="compositionally biased region" description="Low complexity" evidence="6">
    <location>
        <begin position="141"/>
        <end position="152"/>
    </location>
</feature>
<keyword evidence="3" id="KW-0547">Nucleotide-binding</keyword>
<keyword evidence="1" id="KW-0028">Amino-acid biosynthesis</keyword>
<dbReference type="KEGG" id="aaf:AURANDRAFT_66941"/>
<evidence type="ECO:0000313" key="8">
    <source>
        <dbReference type="Proteomes" id="UP000002729"/>
    </source>
</evidence>
<dbReference type="EMBL" id="GL833147">
    <property type="protein sequence ID" value="EGB04768.1"/>
    <property type="molecule type" value="Genomic_DNA"/>
</dbReference>
<dbReference type="PANTHER" id="PTHR20861:SF1">
    <property type="entry name" value="HOMOSERINE KINASE"/>
    <property type="match status" value="1"/>
</dbReference>
<dbReference type="AlphaFoldDB" id="F0YJD0"/>
<accession>F0YJD0</accession>
<evidence type="ECO:0008006" key="9">
    <source>
        <dbReference type="Google" id="ProtNLM"/>
    </source>
</evidence>
<dbReference type="GO" id="GO:0008652">
    <property type="term" value="P:amino acid biosynthetic process"/>
    <property type="evidence" value="ECO:0007669"/>
    <property type="project" value="UniProtKB-KW"/>
</dbReference>
<dbReference type="Gene3D" id="3.30.70.890">
    <property type="entry name" value="GHMP kinase, C-terminal domain"/>
    <property type="match status" value="1"/>
</dbReference>
<dbReference type="InterPro" id="IPR036554">
    <property type="entry name" value="GHMP_kinase_C_sf"/>
</dbReference>
<dbReference type="GeneID" id="20226008"/>
<evidence type="ECO:0000256" key="3">
    <source>
        <dbReference type="ARBA" id="ARBA00022741"/>
    </source>
</evidence>
<dbReference type="SUPFAM" id="SSF55060">
    <property type="entry name" value="GHMP Kinase, C-terminal domain"/>
    <property type="match status" value="1"/>
</dbReference>
<keyword evidence="5" id="KW-0067">ATP-binding</keyword>
<feature type="compositionally biased region" description="Basic and acidic residues" evidence="6">
    <location>
        <begin position="153"/>
        <end position="172"/>
    </location>
</feature>
<feature type="region of interest" description="Disordered" evidence="6">
    <location>
        <begin position="76"/>
        <end position="98"/>
    </location>
</feature>
<protein>
    <recommendedName>
        <fullName evidence="9">GHMP kinase C-terminal domain-containing protein</fullName>
    </recommendedName>
</protein>
<dbReference type="PRINTS" id="PR00958">
    <property type="entry name" value="HOMSERKINASE"/>
</dbReference>
<evidence type="ECO:0000256" key="1">
    <source>
        <dbReference type="ARBA" id="ARBA00022605"/>
    </source>
</evidence>
<dbReference type="OrthoDB" id="195231at2759"/>
<evidence type="ECO:0000256" key="4">
    <source>
        <dbReference type="ARBA" id="ARBA00022777"/>
    </source>
</evidence>
<evidence type="ECO:0000256" key="5">
    <source>
        <dbReference type="ARBA" id="ARBA00022840"/>
    </source>
</evidence>
<name>F0YJD0_AURAN</name>
<keyword evidence="2" id="KW-0808">Transferase</keyword>
<dbReference type="GO" id="GO:0016301">
    <property type="term" value="F:kinase activity"/>
    <property type="evidence" value="ECO:0007669"/>
    <property type="project" value="UniProtKB-KW"/>
</dbReference>
<evidence type="ECO:0000256" key="2">
    <source>
        <dbReference type="ARBA" id="ARBA00022679"/>
    </source>
</evidence>
<organism evidence="8">
    <name type="scientific">Aureococcus anophagefferens</name>
    <name type="common">Harmful bloom alga</name>
    <dbReference type="NCBI Taxonomy" id="44056"/>
    <lineage>
        <taxon>Eukaryota</taxon>
        <taxon>Sar</taxon>
        <taxon>Stramenopiles</taxon>
        <taxon>Ochrophyta</taxon>
        <taxon>Pelagophyceae</taxon>
        <taxon>Pelagomonadales</taxon>
        <taxon>Pelagomonadaceae</taxon>
        <taxon>Aureococcus</taxon>
    </lineage>
</organism>
<reference evidence="7 8" key="1">
    <citation type="journal article" date="2011" name="Proc. Natl. Acad. Sci. U.S.A.">
        <title>Niche of harmful alga Aureococcus anophagefferens revealed through ecogenomics.</title>
        <authorList>
            <person name="Gobler C.J."/>
            <person name="Berry D.L."/>
            <person name="Dyhrman S.T."/>
            <person name="Wilhelm S.W."/>
            <person name="Salamov A."/>
            <person name="Lobanov A.V."/>
            <person name="Zhang Y."/>
            <person name="Collier J.L."/>
            <person name="Wurch L.L."/>
            <person name="Kustka A.B."/>
            <person name="Dill B.D."/>
            <person name="Shah M."/>
            <person name="VerBerkmoes N.C."/>
            <person name="Kuo A."/>
            <person name="Terry A."/>
            <person name="Pangilinan J."/>
            <person name="Lindquist E.A."/>
            <person name="Lucas S."/>
            <person name="Paulsen I.T."/>
            <person name="Hattenrath-Lehmann T.K."/>
            <person name="Talmage S.C."/>
            <person name="Walker E.A."/>
            <person name="Koch F."/>
            <person name="Burson A.M."/>
            <person name="Marcoval M.A."/>
            <person name="Tang Y.Z."/>
            <person name="Lecleir G.R."/>
            <person name="Coyne K.J."/>
            <person name="Berg G.M."/>
            <person name="Bertrand E.M."/>
            <person name="Saito M.A."/>
            <person name="Gladyshev V.N."/>
            <person name="Grigoriev I.V."/>
        </authorList>
    </citation>
    <scope>NUCLEOTIDE SEQUENCE [LARGE SCALE GENOMIC DNA]</scope>
    <source>
        <strain evidence="8">CCMP 1984</strain>
    </source>
</reference>
<keyword evidence="8" id="KW-1185">Reference proteome</keyword>
<gene>
    <name evidence="7" type="ORF">AURANDRAFT_66941</name>
</gene>
<dbReference type="GO" id="GO:0005524">
    <property type="term" value="F:ATP binding"/>
    <property type="evidence" value="ECO:0007669"/>
    <property type="project" value="UniProtKB-KW"/>
</dbReference>
<sequence length="580" mass="62195">MGPGFDALGMGIDIWNEISVERAGSFSIETEGEGVGAIPEEVGPNGESKHTVMVALKRAFEYGGARGLRPEPVAAAGGAAAAGHGDGGPPGQRGSPAPTRLRSLVRSLRTYDLRAHAGVAGDLRRHPALGAALRDRDGGAAREPAAGAVAARADARGHAPRGVRAEREDALLVREQGQDDGDARAAAGDDPARRRGLQHPAHGAAQRRVKNGWDFGAGGRGERQRAIATPRAVSLSRDPPRRLALSRPTAPSRSLATHRAVSLSRDPPRRQVTAGAHGAFLSGAGPTVLAICSGATGADIFTQAREERQEMKVAEAMRSAVNALPAKADQWKDGKFYICSPCMQGAHVVAADPPLSDTMATFGTLDGMLPGRITPSGFRRALRERGDASEGLPLLADLVALSLDELVRVLDVRVEGGGELREVALDLVELRVALGDALLELDGPPRQLDLLLRHVVRERRARLREQRLGLPQLGVRRLQRRVVLLLERELGVMRLAQLRRERVLRGLELDLERVLARRGRLERRGVRLVRLELAVVLAHERVGEGEAQLLDLRLVAERGVEAGWAWSCLVRADERVGAAE</sequence>
<keyword evidence="4" id="KW-0418">Kinase</keyword>